<protein>
    <submittedName>
        <fullName evidence="4">Glycosyl transferase</fullName>
    </submittedName>
</protein>
<evidence type="ECO:0000313" key="5">
    <source>
        <dbReference type="Proteomes" id="UP000326202"/>
    </source>
</evidence>
<dbReference type="EMBL" id="CP042906">
    <property type="protein sequence ID" value="QEX19115.1"/>
    <property type="molecule type" value="Genomic_DNA"/>
</dbReference>
<evidence type="ECO:0000256" key="1">
    <source>
        <dbReference type="SAM" id="MobiDB-lite"/>
    </source>
</evidence>
<dbReference type="CDD" id="cd04179">
    <property type="entry name" value="DPM_DPG-synthase_like"/>
    <property type="match status" value="1"/>
</dbReference>
<evidence type="ECO:0000313" key="4">
    <source>
        <dbReference type="EMBL" id="QEX19115.1"/>
    </source>
</evidence>
<feature type="transmembrane region" description="Helical" evidence="2">
    <location>
        <begin position="236"/>
        <end position="259"/>
    </location>
</feature>
<feature type="region of interest" description="Disordered" evidence="1">
    <location>
        <begin position="343"/>
        <end position="370"/>
    </location>
</feature>
<dbReference type="AlphaFoldDB" id="A0A5J6MR26"/>
<gene>
    <name evidence="4" type="ORF">FRZ44_44270</name>
</gene>
<feature type="domain" description="Glycosyltransferase 2-like" evidence="3">
    <location>
        <begin position="8"/>
        <end position="167"/>
    </location>
</feature>
<dbReference type="Proteomes" id="UP000326202">
    <property type="component" value="Chromosome"/>
</dbReference>
<dbReference type="PANTHER" id="PTHR48090:SF7">
    <property type="entry name" value="RFBJ PROTEIN"/>
    <property type="match status" value="1"/>
</dbReference>
<dbReference type="KEGG" id="htq:FRZ44_44270"/>
<sequence length="370" mass="40076">MPIKLIVQIPCFNEEATLPQTVADIPRAIAGVDRIEILIIDDGSSDRTVEVAEALGVDHIIRHKTNKGLAASFRTGLDRCLSLGADIVVNTDGDNQYAGADIARLVQPILEGKADIVVGDRQTSTAVHFSPAKRLLQFVGSWVVRKLSSTDIPDAVSGFRAISREAALNLNIVSAFSYTTEMLIQSGRKRMAITSVPVGTNPKTRESRLFRSIPSFVRKSATTMLRIYSMYQPLKTFFFLGLVLIFVGSIPVTRFLIAYLEGQGEGKIQSLVLGGALLVIGLTTFLIGMLADLINFNRQLLEMTLEKVRRLELAQSASAANAKSVADRVAEVAVKTAHWRDAPGVSAGIPTRADPADRARVSSAGGRPHR</sequence>
<organism evidence="4 5">
    <name type="scientific">Hypericibacter terrae</name>
    <dbReference type="NCBI Taxonomy" id="2602015"/>
    <lineage>
        <taxon>Bacteria</taxon>
        <taxon>Pseudomonadati</taxon>
        <taxon>Pseudomonadota</taxon>
        <taxon>Alphaproteobacteria</taxon>
        <taxon>Rhodospirillales</taxon>
        <taxon>Dongiaceae</taxon>
        <taxon>Hypericibacter</taxon>
    </lineage>
</organism>
<dbReference type="SUPFAM" id="SSF53448">
    <property type="entry name" value="Nucleotide-diphospho-sugar transferases"/>
    <property type="match status" value="1"/>
</dbReference>
<dbReference type="Gene3D" id="3.90.550.10">
    <property type="entry name" value="Spore Coat Polysaccharide Biosynthesis Protein SpsA, Chain A"/>
    <property type="match status" value="1"/>
</dbReference>
<dbReference type="InterPro" id="IPR001173">
    <property type="entry name" value="Glyco_trans_2-like"/>
</dbReference>
<dbReference type="Pfam" id="PF00535">
    <property type="entry name" value="Glycos_transf_2"/>
    <property type="match status" value="1"/>
</dbReference>
<dbReference type="PANTHER" id="PTHR48090">
    <property type="entry name" value="UNDECAPRENYL-PHOSPHATE 4-DEOXY-4-FORMAMIDO-L-ARABINOSE TRANSFERASE-RELATED"/>
    <property type="match status" value="1"/>
</dbReference>
<accession>A0A5J6MR26</accession>
<dbReference type="RefSeq" id="WP_225308394.1">
    <property type="nucleotide sequence ID" value="NZ_CP042906.1"/>
</dbReference>
<keyword evidence="4" id="KW-0808">Transferase</keyword>
<evidence type="ECO:0000256" key="2">
    <source>
        <dbReference type="SAM" id="Phobius"/>
    </source>
</evidence>
<evidence type="ECO:0000259" key="3">
    <source>
        <dbReference type="Pfam" id="PF00535"/>
    </source>
</evidence>
<proteinExistence type="predicted"/>
<dbReference type="GO" id="GO:0016740">
    <property type="term" value="F:transferase activity"/>
    <property type="evidence" value="ECO:0007669"/>
    <property type="project" value="UniProtKB-KW"/>
</dbReference>
<reference evidence="4 5" key="1">
    <citation type="submission" date="2019-08" db="EMBL/GenBank/DDBJ databases">
        <title>Hyperibacter terrae gen. nov., sp. nov. and Hyperibacter viscosus sp. nov., two new members in the family Rhodospirillaceae isolated from the rhizosphere of Hypericum perforatum.</title>
        <authorList>
            <person name="Noviana Z."/>
        </authorList>
    </citation>
    <scope>NUCLEOTIDE SEQUENCE [LARGE SCALE GENOMIC DNA]</scope>
    <source>
        <strain evidence="4 5">R5913</strain>
    </source>
</reference>
<keyword evidence="2" id="KW-1133">Transmembrane helix</keyword>
<dbReference type="InterPro" id="IPR050256">
    <property type="entry name" value="Glycosyltransferase_2"/>
</dbReference>
<keyword evidence="5" id="KW-1185">Reference proteome</keyword>
<dbReference type="InterPro" id="IPR029044">
    <property type="entry name" value="Nucleotide-diphossugar_trans"/>
</dbReference>
<keyword evidence="2" id="KW-0472">Membrane</keyword>
<name>A0A5J6MR26_9PROT</name>
<feature type="transmembrane region" description="Helical" evidence="2">
    <location>
        <begin position="271"/>
        <end position="294"/>
    </location>
</feature>
<keyword evidence="2" id="KW-0812">Transmembrane</keyword>